<dbReference type="Proteomes" id="UP000472372">
    <property type="component" value="Chromosome 8"/>
</dbReference>
<dbReference type="AlphaFoldDB" id="A0A6S6WBH4"/>
<evidence type="ECO:0000259" key="1">
    <source>
        <dbReference type="Pfam" id="PF24864"/>
    </source>
</evidence>
<dbReference type="PANTHER" id="PTHR38790:SF4">
    <property type="entry name" value="2EXR DOMAIN-CONTAINING PROTEIN"/>
    <property type="match status" value="1"/>
</dbReference>
<evidence type="ECO:0000313" key="2">
    <source>
        <dbReference type="EMBL" id="CAE7202787.1"/>
    </source>
</evidence>
<protein>
    <recommendedName>
        <fullName evidence="1">DUF7730 domain-containing protein</fullName>
    </recommendedName>
</protein>
<accession>A0A6S6WBH4</accession>
<name>A0A6S6WBH4_9PLEO</name>
<dbReference type="EMBL" id="HG992984">
    <property type="protein sequence ID" value="CAE7202787.1"/>
    <property type="molecule type" value="Genomic_DNA"/>
</dbReference>
<sequence length="304" mass="35281">MAYMKFDPKPATKKAIGPKSKVTKKPWTYKKYRNGKLDLMKAPARFKVLMTLNATQSPLLSLPSEIRNKIFEYALGGYDIYISAYNAQTMCSYKLTARGDVYCKNIQLSYRMVTIMLPQGTPFRSALPTDTHPALRLPQVCRQLYAETGILPYTLNHFKFCDSANLLKKNVGKYANWNQYSALDLWLEQRLPVQIRAIAWLAPMTHYIERYYWKKRPAFTSVFPGLKVLDLRLQIRQAEEGEDEKWRKEARKKDVEGGFQVLFPEVTTRDIWKYSRGSGRDFDMDRKMGAGPCHYQAEVEAQLE</sequence>
<proteinExistence type="predicted"/>
<reference evidence="2" key="1">
    <citation type="submission" date="2021-02" db="EMBL/GenBank/DDBJ databases">
        <authorList>
            <person name="Syme A R."/>
            <person name="Syme A R."/>
            <person name="Moolhuijzen P."/>
        </authorList>
    </citation>
    <scope>NUCLEOTIDE SEQUENCE</scope>
    <source>
        <strain evidence="2">W1-1</strain>
    </source>
</reference>
<dbReference type="Pfam" id="PF24864">
    <property type="entry name" value="DUF7730"/>
    <property type="match status" value="1"/>
</dbReference>
<evidence type="ECO:0000313" key="3">
    <source>
        <dbReference type="Proteomes" id="UP000472372"/>
    </source>
</evidence>
<feature type="domain" description="DUF7730" evidence="1">
    <location>
        <begin position="55"/>
        <end position="249"/>
    </location>
</feature>
<dbReference type="PANTHER" id="PTHR38790">
    <property type="entry name" value="2EXR DOMAIN-CONTAINING PROTEIN-RELATED"/>
    <property type="match status" value="1"/>
</dbReference>
<gene>
    <name evidence="2" type="ORF">PTTW11_09101</name>
</gene>
<dbReference type="InterPro" id="IPR056632">
    <property type="entry name" value="DUF7730"/>
</dbReference>
<organism evidence="2 3">
    <name type="scientific">Pyrenophora teres f. teres</name>
    <dbReference type="NCBI Taxonomy" id="97479"/>
    <lineage>
        <taxon>Eukaryota</taxon>
        <taxon>Fungi</taxon>
        <taxon>Dikarya</taxon>
        <taxon>Ascomycota</taxon>
        <taxon>Pezizomycotina</taxon>
        <taxon>Dothideomycetes</taxon>
        <taxon>Pleosporomycetidae</taxon>
        <taxon>Pleosporales</taxon>
        <taxon>Pleosporineae</taxon>
        <taxon>Pleosporaceae</taxon>
        <taxon>Pyrenophora</taxon>
    </lineage>
</organism>